<evidence type="ECO:0000313" key="4">
    <source>
        <dbReference type="Proteomes" id="UP001215598"/>
    </source>
</evidence>
<organism evidence="3 4">
    <name type="scientific">Mycena metata</name>
    <dbReference type="NCBI Taxonomy" id="1033252"/>
    <lineage>
        <taxon>Eukaryota</taxon>
        <taxon>Fungi</taxon>
        <taxon>Dikarya</taxon>
        <taxon>Basidiomycota</taxon>
        <taxon>Agaricomycotina</taxon>
        <taxon>Agaricomycetes</taxon>
        <taxon>Agaricomycetidae</taxon>
        <taxon>Agaricales</taxon>
        <taxon>Marasmiineae</taxon>
        <taxon>Mycenaceae</taxon>
        <taxon>Mycena</taxon>
    </lineage>
</organism>
<evidence type="ECO:0000259" key="2">
    <source>
        <dbReference type="Pfam" id="PF12937"/>
    </source>
</evidence>
<accession>A0AAD7IJD6</accession>
<protein>
    <recommendedName>
        <fullName evidence="2">F-box domain-containing protein</fullName>
    </recommendedName>
</protein>
<dbReference type="AlphaFoldDB" id="A0AAD7IJD6"/>
<gene>
    <name evidence="3" type="ORF">B0H16DRAFT_1561006</name>
</gene>
<proteinExistence type="predicted"/>
<sequence length="478" mass="53057">MEWRVPTIPATASELRFRLADIDATIADFETQLALLRAERELVSENLSCILYPILSLPPEMTAEIFLRYVDTASTDSRKGNLIHNPLPLASVCRAWRAIATSTCALWTRVDMNTTLIRDAESLLASWIPRSGDLPLDLDIVLPGINSPAREGILRILAQCSSQWRYLHLQSYASILFPADVIRGPLTALKALRIEIIGQPGPVCMTAFLEAPELQEAAITGVSAAHISLPWNRLTCLELDGQSLSQCLGIIAETPELETLSVSMDIFSMDAPDLWPVAASRCTLSHLRNLEAIPALLPHLILPNLEHLSLRSLTSERVGLVHELLLRSRCTLRVFHLANAGLEAIHLCLSGDGLSSIRELTLEASRLLFEDFDQLFAWMSGKVLPSLEVLNLEDCRKIRLSALGEMLLRRNYRDGGKKIRSLSLSVDYDGAHSIVEATISWLRGFRTEGMNLEIKCAQKWITPEINSQMADEIMAPLS</sequence>
<dbReference type="InterPro" id="IPR032675">
    <property type="entry name" value="LRR_dom_sf"/>
</dbReference>
<dbReference type="Gene3D" id="3.80.10.10">
    <property type="entry name" value="Ribonuclease Inhibitor"/>
    <property type="match status" value="1"/>
</dbReference>
<feature type="coiled-coil region" evidence="1">
    <location>
        <begin position="19"/>
        <end position="46"/>
    </location>
</feature>
<dbReference type="Pfam" id="PF12937">
    <property type="entry name" value="F-box-like"/>
    <property type="match status" value="1"/>
</dbReference>
<dbReference type="InterPro" id="IPR001810">
    <property type="entry name" value="F-box_dom"/>
</dbReference>
<feature type="domain" description="F-box" evidence="2">
    <location>
        <begin position="54"/>
        <end position="112"/>
    </location>
</feature>
<dbReference type="Proteomes" id="UP001215598">
    <property type="component" value="Unassembled WGS sequence"/>
</dbReference>
<dbReference type="SUPFAM" id="SSF52047">
    <property type="entry name" value="RNI-like"/>
    <property type="match status" value="1"/>
</dbReference>
<reference evidence="3" key="1">
    <citation type="submission" date="2023-03" db="EMBL/GenBank/DDBJ databases">
        <title>Massive genome expansion in bonnet fungi (Mycena s.s.) driven by repeated elements and novel gene families across ecological guilds.</title>
        <authorList>
            <consortium name="Lawrence Berkeley National Laboratory"/>
            <person name="Harder C.B."/>
            <person name="Miyauchi S."/>
            <person name="Viragh M."/>
            <person name="Kuo A."/>
            <person name="Thoen E."/>
            <person name="Andreopoulos B."/>
            <person name="Lu D."/>
            <person name="Skrede I."/>
            <person name="Drula E."/>
            <person name="Henrissat B."/>
            <person name="Morin E."/>
            <person name="Kohler A."/>
            <person name="Barry K."/>
            <person name="LaButti K."/>
            <person name="Morin E."/>
            <person name="Salamov A."/>
            <person name="Lipzen A."/>
            <person name="Mereny Z."/>
            <person name="Hegedus B."/>
            <person name="Baldrian P."/>
            <person name="Stursova M."/>
            <person name="Weitz H."/>
            <person name="Taylor A."/>
            <person name="Grigoriev I.V."/>
            <person name="Nagy L.G."/>
            <person name="Martin F."/>
            <person name="Kauserud H."/>
        </authorList>
    </citation>
    <scope>NUCLEOTIDE SEQUENCE</scope>
    <source>
        <strain evidence="3">CBHHK182m</strain>
    </source>
</reference>
<keyword evidence="4" id="KW-1185">Reference proteome</keyword>
<dbReference type="PANTHER" id="PTHR38926:SF5">
    <property type="entry name" value="F-BOX AND LEUCINE-RICH REPEAT PROTEIN 6"/>
    <property type="match status" value="1"/>
</dbReference>
<dbReference type="EMBL" id="JARKIB010000090">
    <property type="protein sequence ID" value="KAJ7743581.1"/>
    <property type="molecule type" value="Genomic_DNA"/>
</dbReference>
<dbReference type="PANTHER" id="PTHR38926">
    <property type="entry name" value="F-BOX DOMAIN CONTAINING PROTEIN, EXPRESSED"/>
    <property type="match status" value="1"/>
</dbReference>
<evidence type="ECO:0000256" key="1">
    <source>
        <dbReference type="SAM" id="Coils"/>
    </source>
</evidence>
<evidence type="ECO:0000313" key="3">
    <source>
        <dbReference type="EMBL" id="KAJ7743581.1"/>
    </source>
</evidence>
<name>A0AAD7IJD6_9AGAR</name>
<keyword evidence="1" id="KW-0175">Coiled coil</keyword>
<comment type="caution">
    <text evidence="3">The sequence shown here is derived from an EMBL/GenBank/DDBJ whole genome shotgun (WGS) entry which is preliminary data.</text>
</comment>